<evidence type="ECO:0000256" key="2">
    <source>
        <dbReference type="ARBA" id="ARBA00014185"/>
    </source>
</evidence>
<dbReference type="Pfam" id="PF00551">
    <property type="entry name" value="Formyl_trans_N"/>
    <property type="match status" value="1"/>
</dbReference>
<dbReference type="EMBL" id="CAUJNA010003505">
    <property type="protein sequence ID" value="CAJ1403687.1"/>
    <property type="molecule type" value="Genomic_DNA"/>
</dbReference>
<dbReference type="HAMAP" id="MF_00182">
    <property type="entry name" value="Formyl_trans"/>
    <property type="match status" value="1"/>
</dbReference>
<evidence type="ECO:0000256" key="3">
    <source>
        <dbReference type="SAM" id="SignalP"/>
    </source>
</evidence>
<proteinExistence type="inferred from homology"/>
<evidence type="ECO:0000313" key="6">
    <source>
        <dbReference type="Proteomes" id="UP001178507"/>
    </source>
</evidence>
<dbReference type="EC" id="2.1.2.9" evidence="1"/>
<dbReference type="InterPro" id="IPR005794">
    <property type="entry name" value="Fmt"/>
</dbReference>
<comment type="caution">
    <text evidence="5">The sequence shown here is derived from an EMBL/GenBank/DDBJ whole genome shotgun (WGS) entry which is preliminary data.</text>
</comment>
<dbReference type="SUPFAM" id="SSF53328">
    <property type="entry name" value="Formyltransferase"/>
    <property type="match status" value="1"/>
</dbReference>
<feature type="domain" description="Formyl transferase N-terminal" evidence="4">
    <location>
        <begin position="45"/>
        <end position="224"/>
    </location>
</feature>
<dbReference type="PROSITE" id="PS00373">
    <property type="entry name" value="GART"/>
    <property type="match status" value="1"/>
</dbReference>
<dbReference type="InterPro" id="IPR001555">
    <property type="entry name" value="GART_AS"/>
</dbReference>
<organism evidence="5 6">
    <name type="scientific">Effrenium voratum</name>
    <dbReference type="NCBI Taxonomy" id="2562239"/>
    <lineage>
        <taxon>Eukaryota</taxon>
        <taxon>Sar</taxon>
        <taxon>Alveolata</taxon>
        <taxon>Dinophyceae</taxon>
        <taxon>Suessiales</taxon>
        <taxon>Symbiodiniaceae</taxon>
        <taxon>Effrenium</taxon>
    </lineage>
</organism>
<protein>
    <recommendedName>
        <fullName evidence="2">Methionyl-tRNA formyltransferase, mitochondrial</fullName>
        <ecNumber evidence="1">2.1.2.9</ecNumber>
    </recommendedName>
</protein>
<dbReference type="Proteomes" id="UP001178507">
    <property type="component" value="Unassembled WGS sequence"/>
</dbReference>
<dbReference type="AlphaFoldDB" id="A0AA36NE32"/>
<dbReference type="CDD" id="cd08646">
    <property type="entry name" value="FMT_core_Met-tRNA-FMT_N"/>
    <property type="match status" value="1"/>
</dbReference>
<feature type="signal peptide" evidence="3">
    <location>
        <begin position="1"/>
        <end position="25"/>
    </location>
</feature>
<dbReference type="InterPro" id="IPR036477">
    <property type="entry name" value="Formyl_transf_N_sf"/>
</dbReference>
<evidence type="ECO:0000259" key="4">
    <source>
        <dbReference type="Pfam" id="PF00551"/>
    </source>
</evidence>
<dbReference type="PANTHER" id="PTHR11138">
    <property type="entry name" value="METHIONYL-TRNA FORMYLTRANSFERASE"/>
    <property type="match status" value="1"/>
</dbReference>
<feature type="chain" id="PRO_5041296737" description="Methionyl-tRNA formyltransferase, mitochondrial" evidence="3">
    <location>
        <begin position="26"/>
        <end position="407"/>
    </location>
</feature>
<reference evidence="5" key="1">
    <citation type="submission" date="2023-08" db="EMBL/GenBank/DDBJ databases">
        <authorList>
            <person name="Chen Y."/>
            <person name="Shah S."/>
            <person name="Dougan E. K."/>
            <person name="Thang M."/>
            <person name="Chan C."/>
        </authorList>
    </citation>
    <scope>NUCLEOTIDE SEQUENCE</scope>
</reference>
<gene>
    <name evidence="5" type="ORF">EVOR1521_LOCUS26305</name>
</gene>
<dbReference type="Gene3D" id="3.40.50.12230">
    <property type="match status" value="1"/>
</dbReference>
<keyword evidence="6" id="KW-1185">Reference proteome</keyword>
<dbReference type="InterPro" id="IPR041711">
    <property type="entry name" value="Met-tRNA-FMT_N"/>
</dbReference>
<sequence length="407" mass="44179">MALQRRARGLEALLVLLALQAGDFSFVGLRERPFHSLRTRLHAGRVVFLGSPACVEVVLERLCQAQNEKGFEVCAVVSRPPKRVKKAITKTPVHALADKLGVSVLVPSSAKDPDFLDELEKLKPDVCVTAAYGEYLPKRFLQAPKLGTVNLHPSLLPRWRGASPVQRCLVAGDTETGITILYTVAKMDAGPIIVQEKLPLNGSETSPELLDYLFGRGADLLVEVLPKLLKGGITMDTAEAQDERLVEKAPLISKDEGKLWPHNETALQMRDKVRGFAGWPGTTLPLALSGSMAPLEGFRVKVSSAEVASLDAVKDSISPDAAPEELFLVDAGEEPAVALRPANDAENVLLLRSFHVPGKPHEVPAKTFHKGYMSFQPAKWLGPKEEAELVAAPSVGTKKKQRRVRGA</sequence>
<accession>A0AA36NE32</accession>
<dbReference type="GO" id="GO:0005739">
    <property type="term" value="C:mitochondrion"/>
    <property type="evidence" value="ECO:0007669"/>
    <property type="project" value="TreeGrafter"/>
</dbReference>
<dbReference type="InterPro" id="IPR002376">
    <property type="entry name" value="Formyl_transf_N"/>
</dbReference>
<dbReference type="PANTHER" id="PTHR11138:SF5">
    <property type="entry name" value="METHIONYL-TRNA FORMYLTRANSFERASE, MITOCHONDRIAL"/>
    <property type="match status" value="1"/>
</dbReference>
<name>A0AA36NE32_9DINO</name>
<evidence type="ECO:0000256" key="1">
    <source>
        <dbReference type="ARBA" id="ARBA00012261"/>
    </source>
</evidence>
<dbReference type="GO" id="GO:0004479">
    <property type="term" value="F:methionyl-tRNA formyltransferase activity"/>
    <property type="evidence" value="ECO:0007669"/>
    <property type="project" value="UniProtKB-EC"/>
</dbReference>
<keyword evidence="3" id="KW-0732">Signal</keyword>
<evidence type="ECO:0000313" key="5">
    <source>
        <dbReference type="EMBL" id="CAJ1403687.1"/>
    </source>
</evidence>